<dbReference type="InterPro" id="IPR025493">
    <property type="entry name" value="DUF4384"/>
</dbReference>
<evidence type="ECO:0000259" key="10">
    <source>
        <dbReference type="PROSITE" id="PS50011"/>
    </source>
</evidence>
<dbReference type="SUPFAM" id="SSF56112">
    <property type="entry name" value="Protein kinase-like (PK-like)"/>
    <property type="match status" value="1"/>
</dbReference>
<evidence type="ECO:0000256" key="3">
    <source>
        <dbReference type="ARBA" id="ARBA00022679"/>
    </source>
</evidence>
<comment type="catalytic activity">
    <reaction evidence="7">
        <text>L-threonyl-[protein] + ATP = O-phospho-L-threonyl-[protein] + ADP + H(+)</text>
        <dbReference type="Rhea" id="RHEA:46608"/>
        <dbReference type="Rhea" id="RHEA-COMP:11060"/>
        <dbReference type="Rhea" id="RHEA-COMP:11605"/>
        <dbReference type="ChEBI" id="CHEBI:15378"/>
        <dbReference type="ChEBI" id="CHEBI:30013"/>
        <dbReference type="ChEBI" id="CHEBI:30616"/>
        <dbReference type="ChEBI" id="CHEBI:61977"/>
        <dbReference type="ChEBI" id="CHEBI:456216"/>
        <dbReference type="EC" id="2.7.11.1"/>
    </reaction>
</comment>
<keyword evidence="2 11" id="KW-0723">Serine/threonine-protein kinase</keyword>
<organism evidence="11 12">
    <name type="scientific">Candidatus Scalindua rubra</name>
    <dbReference type="NCBI Taxonomy" id="1872076"/>
    <lineage>
        <taxon>Bacteria</taxon>
        <taxon>Pseudomonadati</taxon>
        <taxon>Planctomycetota</taxon>
        <taxon>Candidatus Brocadiia</taxon>
        <taxon>Candidatus Brocadiales</taxon>
        <taxon>Candidatus Scalinduaceae</taxon>
        <taxon>Candidatus Scalindua</taxon>
    </lineage>
</organism>
<evidence type="ECO:0000256" key="6">
    <source>
        <dbReference type="ARBA" id="ARBA00022840"/>
    </source>
</evidence>
<evidence type="ECO:0000256" key="8">
    <source>
        <dbReference type="ARBA" id="ARBA00048679"/>
    </source>
</evidence>
<evidence type="ECO:0000313" key="12">
    <source>
        <dbReference type="Proteomes" id="UP000094056"/>
    </source>
</evidence>
<dbReference type="PROSITE" id="PS00107">
    <property type="entry name" value="PROTEIN_KINASE_ATP"/>
    <property type="match status" value="1"/>
</dbReference>
<dbReference type="Proteomes" id="UP000094056">
    <property type="component" value="Unassembled WGS sequence"/>
</dbReference>
<dbReference type="GO" id="GO:0005524">
    <property type="term" value="F:ATP binding"/>
    <property type="evidence" value="ECO:0007669"/>
    <property type="project" value="UniProtKB-UniRule"/>
</dbReference>
<evidence type="ECO:0000256" key="7">
    <source>
        <dbReference type="ARBA" id="ARBA00047899"/>
    </source>
</evidence>
<evidence type="ECO:0000313" key="11">
    <source>
        <dbReference type="EMBL" id="ODS32047.1"/>
    </source>
</evidence>
<dbReference type="Gene3D" id="3.30.200.20">
    <property type="entry name" value="Phosphorylase Kinase, domain 1"/>
    <property type="match status" value="1"/>
</dbReference>
<dbReference type="Pfam" id="PF00069">
    <property type="entry name" value="Pkinase"/>
    <property type="match status" value="1"/>
</dbReference>
<dbReference type="PANTHER" id="PTHR44899:SF3">
    <property type="entry name" value="SERINE_THREONINE-PROTEIN KINASE NEK1"/>
    <property type="match status" value="1"/>
</dbReference>
<evidence type="ECO:0000256" key="2">
    <source>
        <dbReference type="ARBA" id="ARBA00022527"/>
    </source>
</evidence>
<dbReference type="AlphaFoldDB" id="A0A1E3X8T1"/>
<evidence type="ECO:0000256" key="4">
    <source>
        <dbReference type="ARBA" id="ARBA00022741"/>
    </source>
</evidence>
<evidence type="ECO:0000256" key="1">
    <source>
        <dbReference type="ARBA" id="ARBA00012513"/>
    </source>
</evidence>
<comment type="caution">
    <text evidence="11">The sequence shown here is derived from an EMBL/GenBank/DDBJ whole genome shotgun (WGS) entry which is preliminary data.</text>
</comment>
<sequence>MLKDGDEIGNRYIIKERLGGGGFGDVYHARDKKLERDIALKVPKDQEMNLEEFLQEARFLSKFRHPNINLLWDVEEAAGIRFMVLEYADRGSLRKRTGRIMEQQPLSLGETIDIIKQISLGIKAAHNKKIFHRDIKCENILFVGEDYVAQISDFGLSKILDPMKKAMTIAGSWPYMAPEILGKEGGSLYSDIWSLMVMFYELLTGDLPFNSMKEILQKDEIGNPSQINPDLINQPYYEDIDALTLDGLNRDANARPTINHVLQRLEEYERKRKVTEKDKYEEGHIPRLIISDPEIENLLNIKPERQPFTIKVWVDLGTGSQTRDIKVVRKEKGYKMGDHVTIKFTSTKDCYLTLFNLGTSRAITRIFPNELHRENFIQADRVYRIPDDDHEFDYELTGPPGVERLKAFASLESLNLTERYLFNKRDEIFLMIDSQRFLRDIKVTARRLQDLPENSWAEDWCEFRVK</sequence>
<dbReference type="EC" id="2.7.11.1" evidence="1"/>
<evidence type="ECO:0000256" key="5">
    <source>
        <dbReference type="ARBA" id="ARBA00022777"/>
    </source>
</evidence>
<protein>
    <recommendedName>
        <fullName evidence="1">non-specific serine/threonine protein kinase</fullName>
        <ecNumber evidence="1">2.7.11.1</ecNumber>
    </recommendedName>
</protein>
<dbReference type="PROSITE" id="PS00108">
    <property type="entry name" value="PROTEIN_KINASE_ST"/>
    <property type="match status" value="1"/>
</dbReference>
<dbReference type="PANTHER" id="PTHR44899">
    <property type="entry name" value="CAMK FAMILY PROTEIN KINASE"/>
    <property type="match status" value="1"/>
</dbReference>
<keyword evidence="3" id="KW-0808">Transferase</keyword>
<dbReference type="InterPro" id="IPR017441">
    <property type="entry name" value="Protein_kinase_ATP_BS"/>
</dbReference>
<dbReference type="Pfam" id="PF14326">
    <property type="entry name" value="DUF4384"/>
    <property type="match status" value="1"/>
</dbReference>
<name>A0A1E3X8T1_9BACT</name>
<dbReference type="InterPro" id="IPR011009">
    <property type="entry name" value="Kinase-like_dom_sf"/>
</dbReference>
<dbReference type="EMBL" id="MAYW01000080">
    <property type="protein sequence ID" value="ODS32047.1"/>
    <property type="molecule type" value="Genomic_DNA"/>
</dbReference>
<feature type="binding site" evidence="9">
    <location>
        <position position="41"/>
    </location>
    <ligand>
        <name>ATP</name>
        <dbReference type="ChEBI" id="CHEBI:30616"/>
    </ligand>
</feature>
<evidence type="ECO:0000256" key="9">
    <source>
        <dbReference type="PROSITE-ProRule" id="PRU10141"/>
    </source>
</evidence>
<dbReference type="Gene3D" id="1.10.510.10">
    <property type="entry name" value="Transferase(Phosphotransferase) domain 1"/>
    <property type="match status" value="1"/>
</dbReference>
<proteinExistence type="predicted"/>
<feature type="domain" description="Protein kinase" evidence="10">
    <location>
        <begin position="12"/>
        <end position="269"/>
    </location>
</feature>
<dbReference type="PROSITE" id="PS50011">
    <property type="entry name" value="PROTEIN_KINASE_DOM"/>
    <property type="match status" value="1"/>
</dbReference>
<comment type="catalytic activity">
    <reaction evidence="8">
        <text>L-seryl-[protein] + ATP = O-phospho-L-seryl-[protein] + ADP + H(+)</text>
        <dbReference type="Rhea" id="RHEA:17989"/>
        <dbReference type="Rhea" id="RHEA-COMP:9863"/>
        <dbReference type="Rhea" id="RHEA-COMP:11604"/>
        <dbReference type="ChEBI" id="CHEBI:15378"/>
        <dbReference type="ChEBI" id="CHEBI:29999"/>
        <dbReference type="ChEBI" id="CHEBI:30616"/>
        <dbReference type="ChEBI" id="CHEBI:83421"/>
        <dbReference type="ChEBI" id="CHEBI:456216"/>
        <dbReference type="EC" id="2.7.11.1"/>
    </reaction>
</comment>
<dbReference type="CDD" id="cd14014">
    <property type="entry name" value="STKc_PknB_like"/>
    <property type="match status" value="1"/>
</dbReference>
<keyword evidence="4 9" id="KW-0547">Nucleotide-binding</keyword>
<keyword evidence="5 11" id="KW-0418">Kinase</keyword>
<dbReference type="InterPro" id="IPR051131">
    <property type="entry name" value="NEK_Ser/Thr_kinase_NIMA"/>
</dbReference>
<dbReference type="InterPro" id="IPR008271">
    <property type="entry name" value="Ser/Thr_kinase_AS"/>
</dbReference>
<keyword evidence="6 9" id="KW-0067">ATP-binding</keyword>
<dbReference type="SMART" id="SM00220">
    <property type="entry name" value="S_TKc"/>
    <property type="match status" value="1"/>
</dbReference>
<reference evidence="11 12" key="1">
    <citation type="submission" date="2016-07" db="EMBL/GenBank/DDBJ databases">
        <title>Draft genome of Scalindua rubra, obtained from a brine-seawater interface in the Red Sea, sheds light on salt adaptation in anammox bacteria.</title>
        <authorList>
            <person name="Speth D.R."/>
            <person name="Lagkouvardos I."/>
            <person name="Wang Y."/>
            <person name="Qian P.-Y."/>
            <person name="Dutilh B.E."/>
            <person name="Jetten M.S."/>
        </authorList>
    </citation>
    <scope>NUCLEOTIDE SEQUENCE [LARGE SCALE GENOMIC DNA]</scope>
    <source>
        <strain evidence="11">BSI-1</strain>
    </source>
</reference>
<dbReference type="GO" id="GO:0004674">
    <property type="term" value="F:protein serine/threonine kinase activity"/>
    <property type="evidence" value="ECO:0007669"/>
    <property type="project" value="UniProtKB-KW"/>
</dbReference>
<gene>
    <name evidence="11" type="ORF">SCARUB_02832</name>
</gene>
<dbReference type="InterPro" id="IPR000719">
    <property type="entry name" value="Prot_kinase_dom"/>
</dbReference>
<accession>A0A1E3X8T1</accession>